<dbReference type="EMBL" id="LR593887">
    <property type="protein sequence ID" value="VTR98293.1"/>
    <property type="molecule type" value="Genomic_DNA"/>
</dbReference>
<dbReference type="AlphaFoldDB" id="A0A6C2YIP3"/>
<keyword evidence="2" id="KW-1185">Reference proteome</keyword>
<dbReference type="Proteomes" id="UP000464378">
    <property type="component" value="Chromosome"/>
</dbReference>
<sequence>MRYLLICLISISIVQNGSYAMESTPIHGVVAAESGQFLGWPANCGIWSWDNGREVLVGFVSGPWTSRQGHNIGKPYRNRLARTRDGGKTWVVESPQGYYQPGDTWKPMPPSGIDWSHPDTIIRVICDGYHAGGGPASGMVQLSNDRGRSWLGPLVLPEITDPQTGKSLALQLSARTELHRQPDGTIRLLGSAKENRLLARERCFSATWTDSGRRLTDFRWITPATVSERTIMPASTWDTSGKGLAVVRVRPEVGGSSRLDAYAISPQTQQWKSVGTIADTGPNGGNPAALLTTRAGRIVCVYGNRSDGSLRLRWRQSWDADWQPEMILRKDFARDAQGEMDLGYPRMVENAAGELVIVYYWADRDHPQGMIAVTRWKP</sequence>
<proteinExistence type="predicted"/>
<organism evidence="1">
    <name type="scientific">Tuwongella immobilis</name>
    <dbReference type="NCBI Taxonomy" id="692036"/>
    <lineage>
        <taxon>Bacteria</taxon>
        <taxon>Pseudomonadati</taxon>
        <taxon>Planctomycetota</taxon>
        <taxon>Planctomycetia</taxon>
        <taxon>Gemmatales</taxon>
        <taxon>Gemmataceae</taxon>
        <taxon>Tuwongella</taxon>
    </lineage>
</organism>
<evidence type="ECO:0008006" key="3">
    <source>
        <dbReference type="Google" id="ProtNLM"/>
    </source>
</evidence>
<reference evidence="1" key="1">
    <citation type="submission" date="2019-04" db="EMBL/GenBank/DDBJ databases">
        <authorList>
            <consortium name="Science for Life Laboratories"/>
        </authorList>
    </citation>
    <scope>NUCLEOTIDE SEQUENCE</scope>
    <source>
        <strain evidence="1">MBLW1</strain>
    </source>
</reference>
<evidence type="ECO:0000313" key="2">
    <source>
        <dbReference type="Proteomes" id="UP000464378"/>
    </source>
</evidence>
<dbReference type="Gene3D" id="2.120.10.10">
    <property type="match status" value="1"/>
</dbReference>
<dbReference type="RefSeq" id="WP_162656609.1">
    <property type="nucleotide sequence ID" value="NZ_LR593887.1"/>
</dbReference>
<dbReference type="CDD" id="cd15482">
    <property type="entry name" value="Sialidase_non-viral"/>
    <property type="match status" value="1"/>
</dbReference>
<dbReference type="InParanoid" id="A0A6C2YIP3"/>
<dbReference type="SUPFAM" id="SSF50939">
    <property type="entry name" value="Sialidases"/>
    <property type="match status" value="1"/>
</dbReference>
<dbReference type="InterPro" id="IPR036278">
    <property type="entry name" value="Sialidase_sf"/>
</dbReference>
<evidence type="ECO:0000313" key="1">
    <source>
        <dbReference type="EMBL" id="VIP01400.1"/>
    </source>
</evidence>
<dbReference type="KEGG" id="tim:GMBLW1_25600"/>
<protein>
    <recommendedName>
        <fullName evidence="3">Sialidase domain-containing protein</fullName>
    </recommendedName>
</protein>
<dbReference type="EMBL" id="LR586016">
    <property type="protein sequence ID" value="VIP01400.1"/>
    <property type="molecule type" value="Genomic_DNA"/>
</dbReference>
<accession>A0A6C2YIP3</accession>
<name>A0A6C2YIP3_9BACT</name>
<gene>
    <name evidence="1" type="ORF">GMBLW1_25600</name>
</gene>